<dbReference type="EMBL" id="PP935704">
    <property type="protein sequence ID" value="XDJ01256.1"/>
    <property type="molecule type" value="Genomic_DNA"/>
</dbReference>
<reference evidence="1" key="1">
    <citation type="submission" date="2024-06" db="EMBL/GenBank/DDBJ databases">
        <authorList>
            <person name="Mutai I.J."/>
            <person name="Gurusinghe A."/>
            <person name="Wang B."/>
            <person name="Clark M."/>
            <person name="Bhandare S.G."/>
        </authorList>
    </citation>
    <scope>NUCLEOTIDE SEQUENCE</scope>
</reference>
<accession>A0AB39C3N7</accession>
<protein>
    <recommendedName>
        <fullName evidence="2">Spanin</fullName>
    </recommendedName>
</protein>
<evidence type="ECO:0000313" key="1">
    <source>
        <dbReference type="EMBL" id="XDJ01256.1"/>
    </source>
</evidence>
<evidence type="ECO:0008006" key="2">
    <source>
        <dbReference type="Google" id="ProtNLM"/>
    </source>
</evidence>
<name>A0AB39C3N7_9VIRU</name>
<organism evidence="1">
    <name type="scientific">Salmonella phage vB_SE126_2P</name>
    <dbReference type="NCBI Taxonomy" id="3236704"/>
    <lineage>
        <taxon>Viruses</taxon>
    </lineage>
</organism>
<sequence length="164" mass="18421">MNWKVTAIATAAGILSLWLYGQYNYRSGWVEGRANLVSQQQQKAQAELAKKTQRQLQNDTKAAAAESEGKENAEAITREVIKYVTRPGRTVCEFHPNGCRSNDVPPRMLIPSPDTTLMQPPCKMVLPSSDADGDLAVDVQNAECTRQLRLKVFRLQEYIRNILE</sequence>
<proteinExistence type="predicted"/>